<dbReference type="InterPro" id="IPR026742">
    <property type="entry name" value="Centrosomal_kizuma"/>
</dbReference>
<feature type="compositionally biased region" description="Basic and acidic residues" evidence="10">
    <location>
        <begin position="405"/>
        <end position="414"/>
    </location>
</feature>
<feature type="region of interest" description="Disordered" evidence="10">
    <location>
        <begin position="402"/>
        <end position="483"/>
    </location>
</feature>
<feature type="compositionally biased region" description="Acidic residues" evidence="10">
    <location>
        <begin position="695"/>
        <end position="705"/>
    </location>
</feature>
<gene>
    <name evidence="11" type="primary">kiz</name>
</gene>
<reference evidence="11" key="3">
    <citation type="submission" date="2025-09" db="UniProtKB">
        <authorList>
            <consortium name="Ensembl"/>
        </authorList>
    </citation>
    <scope>IDENTIFICATION</scope>
</reference>
<dbReference type="OMA" id="EKEQTHC"/>
<feature type="compositionally biased region" description="Polar residues" evidence="10">
    <location>
        <begin position="239"/>
        <end position="253"/>
    </location>
</feature>
<feature type="compositionally biased region" description="Low complexity" evidence="10">
    <location>
        <begin position="425"/>
        <end position="440"/>
    </location>
</feature>
<reference evidence="11" key="1">
    <citation type="submission" date="2021-04" db="EMBL/GenBank/DDBJ databases">
        <authorList>
            <consortium name="Wellcome Sanger Institute Data Sharing"/>
        </authorList>
    </citation>
    <scope>NUCLEOTIDE SEQUENCE [LARGE SCALE GENOMIC DNA]</scope>
</reference>
<evidence type="ECO:0000256" key="9">
    <source>
        <dbReference type="ARBA" id="ARBA00031153"/>
    </source>
</evidence>
<feature type="compositionally biased region" description="Polar residues" evidence="10">
    <location>
        <begin position="685"/>
        <end position="694"/>
    </location>
</feature>
<comment type="similarity">
    <text evidence="3">Belongs to the kizuna family.</text>
</comment>
<dbReference type="GO" id="GO:0007051">
    <property type="term" value="P:spindle organization"/>
    <property type="evidence" value="ECO:0007669"/>
    <property type="project" value="InterPro"/>
</dbReference>
<evidence type="ECO:0000256" key="4">
    <source>
        <dbReference type="ARBA" id="ARBA00013872"/>
    </source>
</evidence>
<comment type="function">
    <text evidence="8">Centrosomal protein required for establishing a robust mitotic centrosome architecture that can endure the forces that converge on the centrosomes during spindle formation. Required for stabilizing the expanded pericentriolar material around the centriole.</text>
</comment>
<feature type="compositionally biased region" description="Basic and acidic residues" evidence="10">
    <location>
        <begin position="747"/>
        <end position="771"/>
    </location>
</feature>
<protein>
    <recommendedName>
        <fullName evidence="4">Centrosomal protein kizuna</fullName>
    </recommendedName>
    <alternativeName>
        <fullName evidence="9">Polo-like kinase 1 substrate 1</fullName>
    </alternativeName>
</protein>
<evidence type="ECO:0000313" key="11">
    <source>
        <dbReference type="Ensembl" id="ENSSAUP00010062194.1"/>
    </source>
</evidence>
<dbReference type="InParanoid" id="A0A671YI38"/>
<evidence type="ECO:0000256" key="7">
    <source>
        <dbReference type="ARBA" id="ARBA00023273"/>
    </source>
</evidence>
<dbReference type="GO" id="GO:0005813">
    <property type="term" value="C:centrosome"/>
    <property type="evidence" value="ECO:0007669"/>
    <property type="project" value="UniProtKB-SubCell"/>
</dbReference>
<feature type="compositionally biased region" description="Polar residues" evidence="10">
    <location>
        <begin position="720"/>
        <end position="729"/>
    </location>
</feature>
<dbReference type="GeneTree" id="ENSGT00390000010121"/>
<evidence type="ECO:0000256" key="6">
    <source>
        <dbReference type="ARBA" id="ARBA00023212"/>
    </source>
</evidence>
<evidence type="ECO:0000256" key="1">
    <source>
        <dbReference type="ARBA" id="ARBA00004120"/>
    </source>
</evidence>
<feature type="compositionally biased region" description="Basic and acidic residues" evidence="10">
    <location>
        <begin position="461"/>
        <end position="470"/>
    </location>
</feature>
<comment type="subcellular location">
    <subcellularLocation>
        <location evidence="1">Cytoplasm</location>
        <location evidence="1">Cytoskeleton</location>
        <location evidence="1">Cilium basal body</location>
    </subcellularLocation>
    <subcellularLocation>
        <location evidence="2">Cytoplasm</location>
        <location evidence="2">Cytoskeleton</location>
        <location evidence="2">Microtubule organizing center</location>
        <location evidence="2">Centrosome</location>
    </subcellularLocation>
</comment>
<proteinExistence type="inferred from homology"/>
<evidence type="ECO:0000256" key="2">
    <source>
        <dbReference type="ARBA" id="ARBA00004300"/>
    </source>
</evidence>
<keyword evidence="7" id="KW-0966">Cell projection</keyword>
<feature type="compositionally biased region" description="Basic and acidic residues" evidence="10">
    <location>
        <begin position="266"/>
        <end position="295"/>
    </location>
</feature>
<dbReference type="PANTHER" id="PTHR16299:SF2">
    <property type="entry name" value="CENTROSOMAL PROTEIN KIZUNA"/>
    <property type="match status" value="1"/>
</dbReference>
<reference evidence="11" key="2">
    <citation type="submission" date="2025-08" db="UniProtKB">
        <authorList>
            <consortium name="Ensembl"/>
        </authorList>
    </citation>
    <scope>IDENTIFICATION</scope>
</reference>
<feature type="compositionally biased region" description="Acidic residues" evidence="10">
    <location>
        <begin position="732"/>
        <end position="742"/>
    </location>
</feature>
<evidence type="ECO:0000256" key="10">
    <source>
        <dbReference type="SAM" id="MobiDB-lite"/>
    </source>
</evidence>
<dbReference type="Proteomes" id="UP000472265">
    <property type="component" value="Chromosome 16"/>
</dbReference>
<evidence type="ECO:0000256" key="3">
    <source>
        <dbReference type="ARBA" id="ARBA00010767"/>
    </source>
</evidence>
<feature type="region of interest" description="Disordered" evidence="10">
    <location>
        <begin position="350"/>
        <end position="374"/>
    </location>
</feature>
<keyword evidence="12" id="KW-1185">Reference proteome</keyword>
<organism evidence="11 12">
    <name type="scientific">Sparus aurata</name>
    <name type="common">Gilthead sea bream</name>
    <dbReference type="NCBI Taxonomy" id="8175"/>
    <lineage>
        <taxon>Eukaryota</taxon>
        <taxon>Metazoa</taxon>
        <taxon>Chordata</taxon>
        <taxon>Craniata</taxon>
        <taxon>Vertebrata</taxon>
        <taxon>Euteleostomi</taxon>
        <taxon>Actinopterygii</taxon>
        <taxon>Neopterygii</taxon>
        <taxon>Teleostei</taxon>
        <taxon>Neoteleostei</taxon>
        <taxon>Acanthomorphata</taxon>
        <taxon>Eupercaria</taxon>
        <taxon>Spariformes</taxon>
        <taxon>Sparidae</taxon>
        <taxon>Sparus</taxon>
    </lineage>
</organism>
<evidence type="ECO:0000256" key="5">
    <source>
        <dbReference type="ARBA" id="ARBA00022490"/>
    </source>
</evidence>
<evidence type="ECO:0000313" key="12">
    <source>
        <dbReference type="Proteomes" id="UP000472265"/>
    </source>
</evidence>
<keyword evidence="5" id="KW-0963">Cytoplasm</keyword>
<dbReference type="FunCoup" id="A0A671YI38">
    <property type="interactions" value="1035"/>
</dbReference>
<keyword evidence="6" id="KW-0206">Cytoskeleton</keyword>
<name>A0A671YI38_SPAAU</name>
<feature type="region of interest" description="Disordered" evidence="10">
    <location>
        <begin position="654"/>
        <end position="816"/>
    </location>
</feature>
<feature type="compositionally biased region" description="Polar residues" evidence="10">
    <location>
        <begin position="471"/>
        <end position="483"/>
    </location>
</feature>
<evidence type="ECO:0000256" key="8">
    <source>
        <dbReference type="ARBA" id="ARBA00024919"/>
    </source>
</evidence>
<dbReference type="AlphaFoldDB" id="A0A671YI38"/>
<dbReference type="PANTHER" id="PTHR16299">
    <property type="entry name" value="CENTROSOMAL PROTEIN KIZUNA"/>
    <property type="match status" value="1"/>
</dbReference>
<sequence>MCASKTSFSCSTPYLYCLKLVLTHNIKRRSRPSSYHVLSVFISSGFWEAVLMATNVNTIHPPPPPPPPRLRFAVAQNRAKMANLTPSEDQYYEKIKSIQLSMHKRERRRLQLEKELFSYSRSDKRISQIKCSKLRSYLKEICDREARAKMRNLELLRDVECIEIGIKEYSPDRGPLQQEKAGFLKRISSLMEARKKMEQEHNAEKVVAVHSQHQDRSLSHIAKDFTQPPAVIFMGHQTSRGSDAEAGTTSVHSRQALHRSPNRSVHSRERLPSGLLKDFRVGGEDADSNRAHLSDDISGSNDSPDGCNLSDKHERTMVVLPSVSALTGAAGNVPFGSDDEQEWSPLVTLTRPEKNLSPSGSSPMKAENSPAEHTDYREVADHTPIMEDGEGGLSLLMPQTTFGKEAQDTPDRCESVTPPSSDVQLSESSASDLSISLTQSELEEDLPEGVAPERSATSQGSDDHNQHSRESSLQSDGSKKTPQLNSVPLVTLESLSQEGLFNLLDRIEGRLHCEQTCVYGGSSIDERRLNRIISLCNGGASLNDEDLEACGAVILHELQRLSWSTAKGCLLPQDLVRAHQSCTEPNEISASLPPDAARLWDRWFKHALLLKERRVLSTKRLVQLFTPLLLERHATYSHQAKVLLRTLVSRSSEECPSAEDESDLSSSCGPPSLLADGDVKPTRPMQKQQIQELQSTEEDSQDESPVESVPIRETKAYQLLKQSAMQERLQSSEEEEEDDDDLSGINHGREEDLGRAKRSSHQDPYPRKENTNSKAHSALQSKAFWGESDDSNSDIEAALRPQPFSTNNDDIDDFCD</sequence>
<feature type="region of interest" description="Disordered" evidence="10">
    <location>
        <begin position="239"/>
        <end position="311"/>
    </location>
</feature>
<accession>A0A671YI38</accession>
<dbReference type="Ensembl" id="ENSSAUT00010065225.1">
    <property type="protein sequence ID" value="ENSSAUP00010062194.1"/>
    <property type="gene ID" value="ENSSAUG00010025127.1"/>
</dbReference>